<proteinExistence type="predicted"/>
<evidence type="ECO:0000313" key="2">
    <source>
        <dbReference type="EMBL" id="JAD94574.1"/>
    </source>
</evidence>
<dbReference type="AlphaFoldDB" id="A0A0A9E1B1"/>
<keyword evidence="1" id="KW-1133">Transmembrane helix</keyword>
<accession>A0A0A9E1B1</accession>
<keyword evidence="1" id="KW-0472">Membrane</keyword>
<sequence>MCKAPISIIASCFPLFLIEAIISLGLLLQLSPPPQNNKHIYEEK</sequence>
<protein>
    <submittedName>
        <fullName evidence="2">Uncharacterized protein</fullName>
    </submittedName>
</protein>
<name>A0A0A9E1B1_ARUDO</name>
<keyword evidence="1" id="KW-0812">Transmembrane</keyword>
<organism evidence="2">
    <name type="scientific">Arundo donax</name>
    <name type="common">Giant reed</name>
    <name type="synonym">Donax arundinaceus</name>
    <dbReference type="NCBI Taxonomy" id="35708"/>
    <lineage>
        <taxon>Eukaryota</taxon>
        <taxon>Viridiplantae</taxon>
        <taxon>Streptophyta</taxon>
        <taxon>Embryophyta</taxon>
        <taxon>Tracheophyta</taxon>
        <taxon>Spermatophyta</taxon>
        <taxon>Magnoliopsida</taxon>
        <taxon>Liliopsida</taxon>
        <taxon>Poales</taxon>
        <taxon>Poaceae</taxon>
        <taxon>PACMAD clade</taxon>
        <taxon>Arundinoideae</taxon>
        <taxon>Arundineae</taxon>
        <taxon>Arundo</taxon>
    </lineage>
</organism>
<evidence type="ECO:0000256" key="1">
    <source>
        <dbReference type="SAM" id="Phobius"/>
    </source>
</evidence>
<feature type="transmembrane region" description="Helical" evidence="1">
    <location>
        <begin position="6"/>
        <end position="28"/>
    </location>
</feature>
<reference evidence="2" key="1">
    <citation type="submission" date="2014-09" db="EMBL/GenBank/DDBJ databases">
        <authorList>
            <person name="Magalhaes I.L.F."/>
            <person name="Oliveira U."/>
            <person name="Santos F.R."/>
            <person name="Vidigal T.H.D.A."/>
            <person name="Brescovit A.D."/>
            <person name="Santos A.J."/>
        </authorList>
    </citation>
    <scope>NUCLEOTIDE SEQUENCE</scope>
    <source>
        <tissue evidence="2">Shoot tissue taken approximately 20 cm above the soil surface</tissue>
    </source>
</reference>
<reference evidence="2" key="2">
    <citation type="journal article" date="2015" name="Data Brief">
        <title>Shoot transcriptome of the giant reed, Arundo donax.</title>
        <authorList>
            <person name="Barrero R.A."/>
            <person name="Guerrero F.D."/>
            <person name="Moolhuijzen P."/>
            <person name="Goolsby J.A."/>
            <person name="Tidwell J."/>
            <person name="Bellgard S.E."/>
            <person name="Bellgard M.I."/>
        </authorList>
    </citation>
    <scope>NUCLEOTIDE SEQUENCE</scope>
    <source>
        <tissue evidence="2">Shoot tissue taken approximately 20 cm above the soil surface</tissue>
    </source>
</reference>
<dbReference type="EMBL" id="GBRH01203321">
    <property type="protein sequence ID" value="JAD94574.1"/>
    <property type="molecule type" value="Transcribed_RNA"/>
</dbReference>